<protein>
    <submittedName>
        <fullName evidence="2">Uncharacterized protein</fullName>
    </submittedName>
</protein>
<dbReference type="AlphaFoldDB" id="A0A512DKC1"/>
<sequence length="61" mass="6012">MTDEAQAAAKAQERLKGDSTIPQGGGEGGKKDTTTSGGTGSKQGPASDAAPNLKPRKPGDS</sequence>
<feature type="region of interest" description="Disordered" evidence="1">
    <location>
        <begin position="1"/>
        <end position="61"/>
    </location>
</feature>
<proteinExistence type="predicted"/>
<dbReference type="RefSeq" id="WP_044426094.1">
    <property type="nucleotide sequence ID" value="NZ_BJYZ01000003.1"/>
</dbReference>
<gene>
    <name evidence="2" type="ORF">SAE02_10230</name>
</gene>
<dbReference type="Proteomes" id="UP000321523">
    <property type="component" value="Unassembled WGS sequence"/>
</dbReference>
<dbReference type="EMBL" id="BJYZ01000003">
    <property type="protein sequence ID" value="GEO36875.1"/>
    <property type="molecule type" value="Genomic_DNA"/>
</dbReference>
<evidence type="ECO:0000313" key="2">
    <source>
        <dbReference type="EMBL" id="GEO36875.1"/>
    </source>
</evidence>
<organism evidence="2 3">
    <name type="scientific">Skermanella aerolata</name>
    <dbReference type="NCBI Taxonomy" id="393310"/>
    <lineage>
        <taxon>Bacteria</taxon>
        <taxon>Pseudomonadati</taxon>
        <taxon>Pseudomonadota</taxon>
        <taxon>Alphaproteobacteria</taxon>
        <taxon>Rhodospirillales</taxon>
        <taxon>Azospirillaceae</taxon>
        <taxon>Skermanella</taxon>
    </lineage>
</organism>
<evidence type="ECO:0000256" key="1">
    <source>
        <dbReference type="SAM" id="MobiDB-lite"/>
    </source>
</evidence>
<name>A0A512DKC1_9PROT</name>
<evidence type="ECO:0000313" key="3">
    <source>
        <dbReference type="Proteomes" id="UP000321523"/>
    </source>
</evidence>
<reference evidence="2 3" key="1">
    <citation type="submission" date="2019-07" db="EMBL/GenBank/DDBJ databases">
        <title>Whole genome shotgun sequence of Skermanella aerolata NBRC 106429.</title>
        <authorList>
            <person name="Hosoyama A."/>
            <person name="Uohara A."/>
            <person name="Ohji S."/>
            <person name="Ichikawa N."/>
        </authorList>
    </citation>
    <scope>NUCLEOTIDE SEQUENCE [LARGE SCALE GENOMIC DNA]</scope>
    <source>
        <strain evidence="2 3">NBRC 106429</strain>
    </source>
</reference>
<accession>A0A512DKC1</accession>
<comment type="caution">
    <text evidence="2">The sequence shown here is derived from an EMBL/GenBank/DDBJ whole genome shotgun (WGS) entry which is preliminary data.</text>
</comment>
<keyword evidence="3" id="KW-1185">Reference proteome</keyword>